<protein>
    <submittedName>
        <fullName evidence="2">Uncharacterized protein LOC107272674</fullName>
    </submittedName>
</protein>
<accession>A0AAJ7RS84</accession>
<reference evidence="2" key="1">
    <citation type="submission" date="2025-08" db="UniProtKB">
        <authorList>
            <consortium name="RefSeq"/>
        </authorList>
    </citation>
    <scope>IDENTIFICATION</scope>
</reference>
<dbReference type="RefSeq" id="XP_024945749.1">
    <property type="nucleotide sequence ID" value="XM_025089981.1"/>
</dbReference>
<dbReference type="KEGG" id="ccin:107272674"/>
<dbReference type="GeneID" id="107272674"/>
<keyword evidence="1" id="KW-1185">Reference proteome</keyword>
<gene>
    <name evidence="2" type="primary">LOC107272674</name>
</gene>
<sequence length="137" mass="15420">MIHCLRGVSVLRRFQSPCQSNAQALRGMAIIASRKLKVVGPFVELISLFDASERELIRPPNYQALIGPNDLPFDVTFLQSQNKDYPFDTRPPLRYTGHTPLVQSQIIQTAYPAMKVIIPGEPKEGLKKKKSQSSDRI</sequence>
<evidence type="ECO:0000313" key="2">
    <source>
        <dbReference type="RefSeq" id="XP_024945749.1"/>
    </source>
</evidence>
<dbReference type="AlphaFoldDB" id="A0AAJ7RS84"/>
<evidence type="ECO:0000313" key="1">
    <source>
        <dbReference type="Proteomes" id="UP000694920"/>
    </source>
</evidence>
<proteinExistence type="predicted"/>
<name>A0AAJ7RS84_CEPCN</name>
<dbReference type="Proteomes" id="UP000694920">
    <property type="component" value="Unplaced"/>
</dbReference>
<organism evidence="1 2">
    <name type="scientific">Cephus cinctus</name>
    <name type="common">Wheat stem sawfly</name>
    <dbReference type="NCBI Taxonomy" id="211228"/>
    <lineage>
        <taxon>Eukaryota</taxon>
        <taxon>Metazoa</taxon>
        <taxon>Ecdysozoa</taxon>
        <taxon>Arthropoda</taxon>
        <taxon>Hexapoda</taxon>
        <taxon>Insecta</taxon>
        <taxon>Pterygota</taxon>
        <taxon>Neoptera</taxon>
        <taxon>Endopterygota</taxon>
        <taxon>Hymenoptera</taxon>
        <taxon>Cephoidea</taxon>
        <taxon>Cephidae</taxon>
        <taxon>Cephus</taxon>
    </lineage>
</organism>